<comment type="function">
    <text evidence="6">ATPase that binds to both the 70S ribosome and the 50S ribosomal subunit in a nucleotide-independent manner.</text>
</comment>
<dbReference type="HAMAP" id="MF_00944">
    <property type="entry name" value="YchF_OLA1_ATPase"/>
    <property type="match status" value="1"/>
</dbReference>
<evidence type="ECO:0000256" key="2">
    <source>
        <dbReference type="ARBA" id="ARBA00022723"/>
    </source>
</evidence>
<dbReference type="InterPro" id="IPR031167">
    <property type="entry name" value="G_OBG"/>
</dbReference>
<keyword evidence="2" id="KW-0479">Metal-binding</keyword>
<dbReference type="PANTHER" id="PTHR23305">
    <property type="entry name" value="OBG GTPASE FAMILY"/>
    <property type="match status" value="1"/>
</dbReference>
<evidence type="ECO:0000256" key="4">
    <source>
        <dbReference type="ARBA" id="ARBA00022840"/>
    </source>
</evidence>
<dbReference type="RefSeq" id="WP_010882969.1">
    <property type="nucleotide sequence ID" value="NC_005043.1"/>
</dbReference>
<accession>A0ABN3YPV7</accession>
<dbReference type="CDD" id="cd04867">
    <property type="entry name" value="TGS_YchF_OLA1"/>
    <property type="match status" value="1"/>
</dbReference>
<dbReference type="GeneID" id="45050370"/>
<dbReference type="NCBIfam" id="TIGR00092">
    <property type="entry name" value="redox-regulated ATPase YchF"/>
    <property type="match status" value="1"/>
</dbReference>
<dbReference type="InterPro" id="IPR013029">
    <property type="entry name" value="YchF_C"/>
</dbReference>
<evidence type="ECO:0000256" key="5">
    <source>
        <dbReference type="ARBA" id="ARBA00022842"/>
    </source>
</evidence>
<comment type="similarity">
    <text evidence="6">Belongs to the TRAFAC class OBG-HflX-like GTPase superfamily. OBG GTPase family. YchF/OLA1 subfamily.</text>
</comment>
<gene>
    <name evidence="6" type="primary">ychF</name>
    <name evidence="9" type="ordered locus">CpB0330</name>
</gene>
<dbReference type="SUPFAM" id="SSF81271">
    <property type="entry name" value="TGS-like"/>
    <property type="match status" value="1"/>
</dbReference>
<evidence type="ECO:0000256" key="3">
    <source>
        <dbReference type="ARBA" id="ARBA00022741"/>
    </source>
</evidence>
<protein>
    <recommendedName>
        <fullName evidence="6">Ribosome-binding ATPase YchF</fullName>
    </recommendedName>
</protein>
<keyword evidence="10" id="KW-1185">Reference proteome</keyword>
<dbReference type="PIRSF" id="PIRSF006641">
    <property type="entry name" value="CHP00092"/>
    <property type="match status" value="1"/>
</dbReference>
<evidence type="ECO:0000259" key="7">
    <source>
        <dbReference type="PROSITE" id="PS51710"/>
    </source>
</evidence>
<dbReference type="Pfam" id="PF01926">
    <property type="entry name" value="MMR_HSR1"/>
    <property type="match status" value="1"/>
</dbReference>
<dbReference type="Gene3D" id="3.10.20.30">
    <property type="match status" value="1"/>
</dbReference>
<dbReference type="Gene3D" id="1.10.150.300">
    <property type="entry name" value="TGS-like domain"/>
    <property type="match status" value="1"/>
</dbReference>
<dbReference type="Proteomes" id="UP000000424">
    <property type="component" value="Chromosome"/>
</dbReference>
<organism evidence="9 10">
    <name type="scientific">Chlamydia pneumoniae</name>
    <name type="common">Chlamydophila pneumoniae</name>
    <dbReference type="NCBI Taxonomy" id="83558"/>
    <lineage>
        <taxon>Bacteria</taxon>
        <taxon>Pseudomonadati</taxon>
        <taxon>Chlamydiota</taxon>
        <taxon>Chlamydiia</taxon>
        <taxon>Chlamydiales</taxon>
        <taxon>Chlamydiaceae</taxon>
        <taxon>Chlamydia/Chlamydophila group</taxon>
        <taxon>Chlamydia</taxon>
    </lineage>
</organism>
<dbReference type="Gene3D" id="3.40.50.300">
    <property type="entry name" value="P-loop containing nucleotide triphosphate hydrolases"/>
    <property type="match status" value="1"/>
</dbReference>
<dbReference type="CDD" id="cd01900">
    <property type="entry name" value="YchF"/>
    <property type="match status" value="1"/>
</dbReference>
<dbReference type="InterPro" id="IPR023192">
    <property type="entry name" value="TGS-like_dom_sf"/>
</dbReference>
<reference evidence="9" key="1">
    <citation type="submission" date="2002-05" db="EMBL/GenBank/DDBJ databases">
        <title>The genome sequence of Chlamydia pneumoniae TW183 and comparison with other Chlamydia strains based on whole genome sequence analysis.</title>
        <authorList>
            <person name="Geng M.M."/>
            <person name="Schuhmacher A."/>
            <person name="Muehldorfer I."/>
            <person name="Bensch K.W."/>
            <person name="Schaefer K.P."/>
            <person name="Schneider S."/>
            <person name="Pohl T."/>
            <person name="Essig A."/>
            <person name="Marre R."/>
            <person name="Melchers K."/>
        </authorList>
    </citation>
    <scope>NUCLEOTIDE SEQUENCE [LARGE SCALE GENOMIC DNA]</scope>
    <source>
        <strain evidence="9">TW-183</strain>
    </source>
</reference>
<dbReference type="InterPro" id="IPR006073">
    <property type="entry name" value="GTP-bd"/>
</dbReference>
<comment type="caution">
    <text evidence="6">Lacks conserved residue(s) required for the propagation of feature annotation.</text>
</comment>
<evidence type="ECO:0000259" key="8">
    <source>
        <dbReference type="PROSITE" id="PS51880"/>
    </source>
</evidence>
<dbReference type="Pfam" id="PF06071">
    <property type="entry name" value="YchF-GTPase_C"/>
    <property type="match status" value="1"/>
</dbReference>
<dbReference type="InterPro" id="IPR004095">
    <property type="entry name" value="TGS"/>
</dbReference>
<dbReference type="InterPro" id="IPR012676">
    <property type="entry name" value="TGS-like"/>
</dbReference>
<dbReference type="EMBL" id="AE009440">
    <property type="protein sequence ID" value="AAP98264.1"/>
    <property type="molecule type" value="Genomic_DNA"/>
</dbReference>
<dbReference type="InterPro" id="IPR041706">
    <property type="entry name" value="YchF_N"/>
</dbReference>
<name>A0ABN3YPV7_CHLPN</name>
<sequence length="364" mass="40058">MSHTECGIVGLPNVGKSGLFNALTGAQVASCNYPFCTIDPNVGIVPVIDERLEALAKISNSQKIIYADMKFVDIAGLVKGASDGAGLGNRFLSHIRETHAIAHVVRCFDDPDVTHVSGKVNPVEDIEVINLELIFSDFSSAKNIHSKLEKLAKGKREVGALLPLFDTIIAHLEKGLPLRTLELTPEQIVALKPYPFLTMKPMFYIANVDESSLPDMDNDYVAAVREVAAKENSKVVPICVRIEEEIVSLPIEERLEFLMSLGLEKSGLHRLVRAAYDTLGLISYFTTGPQESRAWTVVRGSSAWEAAGEIHTDIQKGFIRAEVITFEDMIECQGRAAARELGKLHIEGRDYIVQDGDTMLFLHN</sequence>
<dbReference type="SUPFAM" id="SSF52540">
    <property type="entry name" value="P-loop containing nucleoside triphosphate hydrolases"/>
    <property type="match status" value="1"/>
</dbReference>
<dbReference type="PANTHER" id="PTHR23305:SF18">
    <property type="entry name" value="OBG-TYPE G DOMAIN-CONTAINING PROTEIN"/>
    <property type="match status" value="1"/>
</dbReference>
<keyword evidence="3 6" id="KW-0547">Nucleotide-binding</keyword>
<evidence type="ECO:0000313" key="9">
    <source>
        <dbReference type="EMBL" id="AAP98264.1"/>
    </source>
</evidence>
<dbReference type="PROSITE" id="PS51880">
    <property type="entry name" value="TGS"/>
    <property type="match status" value="1"/>
</dbReference>
<evidence type="ECO:0000313" key="10">
    <source>
        <dbReference type="Proteomes" id="UP000000424"/>
    </source>
</evidence>
<dbReference type="PRINTS" id="PR00326">
    <property type="entry name" value="GTP1OBG"/>
</dbReference>
<proteinExistence type="inferred from homology"/>
<dbReference type="InterPro" id="IPR004396">
    <property type="entry name" value="ATPase_YchF/OLA1"/>
</dbReference>
<dbReference type="InterPro" id="IPR012675">
    <property type="entry name" value="Beta-grasp_dom_sf"/>
</dbReference>
<feature type="domain" description="OBG-type G" evidence="7">
    <location>
        <begin position="4"/>
        <end position="258"/>
    </location>
</feature>
<evidence type="ECO:0000256" key="1">
    <source>
        <dbReference type="ARBA" id="ARBA00001946"/>
    </source>
</evidence>
<keyword evidence="4 6" id="KW-0067">ATP-binding</keyword>
<comment type="cofactor">
    <cofactor evidence="1">
        <name>Mg(2+)</name>
        <dbReference type="ChEBI" id="CHEBI:18420"/>
    </cofactor>
</comment>
<dbReference type="PROSITE" id="PS51710">
    <property type="entry name" value="G_OBG"/>
    <property type="match status" value="1"/>
</dbReference>
<dbReference type="InterPro" id="IPR027417">
    <property type="entry name" value="P-loop_NTPase"/>
</dbReference>
<keyword evidence="5" id="KW-0460">Magnesium</keyword>
<feature type="domain" description="TGS" evidence="8">
    <location>
        <begin position="280"/>
        <end position="363"/>
    </location>
</feature>
<evidence type="ECO:0000256" key="6">
    <source>
        <dbReference type="HAMAP-Rule" id="MF_00944"/>
    </source>
</evidence>